<evidence type="ECO:0000256" key="2">
    <source>
        <dbReference type="ARBA" id="ARBA00002901"/>
    </source>
</evidence>
<dbReference type="PANTHER" id="PTHR10192">
    <property type="entry name" value="MOLYBDOPTERIN BIOSYNTHESIS PROTEIN"/>
    <property type="match status" value="1"/>
</dbReference>
<dbReference type="AlphaFoldDB" id="A0A517DRT7"/>
<dbReference type="GO" id="GO:0006777">
    <property type="term" value="P:Mo-molybdopterin cofactor biosynthetic process"/>
    <property type="evidence" value="ECO:0007669"/>
    <property type="project" value="UniProtKB-UniRule"/>
</dbReference>
<dbReference type="InterPro" id="IPR036688">
    <property type="entry name" value="MoeA_C_domain_IV_sf"/>
</dbReference>
<dbReference type="SUPFAM" id="SSF63882">
    <property type="entry name" value="MoeA N-terminal region -like"/>
    <property type="match status" value="1"/>
</dbReference>
<dbReference type="InterPro" id="IPR005110">
    <property type="entry name" value="MoeA_linker/N"/>
</dbReference>
<dbReference type="NCBIfam" id="NF045515">
    <property type="entry name" value="Glp_gephyrin"/>
    <property type="match status" value="1"/>
</dbReference>
<dbReference type="Pfam" id="PF03454">
    <property type="entry name" value="MoeA_C"/>
    <property type="match status" value="1"/>
</dbReference>
<evidence type="ECO:0000256" key="13">
    <source>
        <dbReference type="RuleBase" id="RU365090"/>
    </source>
</evidence>
<name>A0A517DRT7_9FIRM</name>
<dbReference type="Gene3D" id="3.90.105.10">
    <property type="entry name" value="Molybdopterin biosynthesis moea protein, domain 2"/>
    <property type="match status" value="1"/>
</dbReference>
<keyword evidence="8 13" id="KW-0808">Transferase</keyword>
<comment type="cofactor">
    <cofactor evidence="1 13">
        <name>Mg(2+)</name>
        <dbReference type="ChEBI" id="CHEBI:18420"/>
    </cofactor>
</comment>
<dbReference type="CDD" id="cd00887">
    <property type="entry name" value="MoeA"/>
    <property type="match status" value="1"/>
</dbReference>
<sequence>MGGISVSVKLEVAQEILLNLVKVMPKEKVVLSECWRRVLGETVVSDMDFPPFDRSPLDGYALIDAEVAGATPESPVILQQIDYIPAGETPHKPVIPGTACRIMTGAPIPPGATGVIRLEDTIVDGDKVTILDGRGAGKNICLRGEEIAREEEVIFQGTVINAGVMGMLAVLGKSRPAVFCKPRVALIATGSEIVPVDFPLTPGKIRNSNSFMLSAQAAEAGAQTVLLGNASDNVDEIAHLLETASDCDVFITTGGASVGDYDFISEVYKKLGITLLFERVSIKPGMPVLAGIRDGKLYFGLSGNPAAAAISFEQLVRPVLMKMGGRKVWWRPRIKAILAAPFKKMTGAKRFVWARCWQTNNDILVEPSRAQGNGMLKSAMGANAIIVIPENSPPLPLNAEVEVILLVDA</sequence>
<dbReference type="UniPathway" id="UPA00344"/>
<comment type="similarity">
    <text evidence="4 13">Belongs to the MoeA family.</text>
</comment>
<evidence type="ECO:0000256" key="5">
    <source>
        <dbReference type="ARBA" id="ARBA00013269"/>
    </source>
</evidence>
<evidence type="ECO:0000256" key="6">
    <source>
        <dbReference type="ARBA" id="ARBA00021108"/>
    </source>
</evidence>
<evidence type="ECO:0000256" key="1">
    <source>
        <dbReference type="ARBA" id="ARBA00001946"/>
    </source>
</evidence>
<gene>
    <name evidence="15" type="primary">moeA_1</name>
    <name evidence="15" type="ORF">SPTER_13880</name>
</gene>
<evidence type="ECO:0000256" key="3">
    <source>
        <dbReference type="ARBA" id="ARBA00005046"/>
    </source>
</evidence>
<comment type="catalytic activity">
    <reaction evidence="12">
        <text>adenylyl-molybdopterin + molybdate = Mo-molybdopterin + AMP + H(+)</text>
        <dbReference type="Rhea" id="RHEA:35047"/>
        <dbReference type="ChEBI" id="CHEBI:15378"/>
        <dbReference type="ChEBI" id="CHEBI:36264"/>
        <dbReference type="ChEBI" id="CHEBI:62727"/>
        <dbReference type="ChEBI" id="CHEBI:71302"/>
        <dbReference type="ChEBI" id="CHEBI:456215"/>
        <dbReference type="EC" id="2.10.1.1"/>
    </reaction>
</comment>
<dbReference type="FunFam" id="3.40.980.10:FF:000004">
    <property type="entry name" value="Molybdopterin molybdenumtransferase"/>
    <property type="match status" value="1"/>
</dbReference>
<dbReference type="PANTHER" id="PTHR10192:SF5">
    <property type="entry name" value="GEPHYRIN"/>
    <property type="match status" value="1"/>
</dbReference>
<dbReference type="Pfam" id="PF03453">
    <property type="entry name" value="MoeA_N"/>
    <property type="match status" value="1"/>
</dbReference>
<dbReference type="EMBL" id="CP036259">
    <property type="protein sequence ID" value="QDR80074.1"/>
    <property type="molecule type" value="Genomic_DNA"/>
</dbReference>
<keyword evidence="10 13" id="KW-0460">Magnesium</keyword>
<proteinExistence type="inferred from homology"/>
<dbReference type="InterPro" id="IPR038987">
    <property type="entry name" value="MoeA-like"/>
</dbReference>
<dbReference type="Pfam" id="PF00994">
    <property type="entry name" value="MoCF_biosynth"/>
    <property type="match status" value="1"/>
</dbReference>
<evidence type="ECO:0000256" key="4">
    <source>
        <dbReference type="ARBA" id="ARBA00010763"/>
    </source>
</evidence>
<dbReference type="InterPro" id="IPR036425">
    <property type="entry name" value="MoaB/Mog-like_dom_sf"/>
</dbReference>
<dbReference type="InterPro" id="IPR001453">
    <property type="entry name" value="MoaB/Mog_dom"/>
</dbReference>
<evidence type="ECO:0000256" key="10">
    <source>
        <dbReference type="ARBA" id="ARBA00022842"/>
    </source>
</evidence>
<dbReference type="InterPro" id="IPR036135">
    <property type="entry name" value="MoeA_linker/N_sf"/>
</dbReference>
<dbReference type="Gene3D" id="3.40.980.10">
    <property type="entry name" value="MoaB/Mog-like domain"/>
    <property type="match status" value="1"/>
</dbReference>
<dbReference type="NCBIfam" id="TIGR00177">
    <property type="entry name" value="molyb_syn"/>
    <property type="match status" value="1"/>
</dbReference>
<evidence type="ECO:0000256" key="12">
    <source>
        <dbReference type="ARBA" id="ARBA00047317"/>
    </source>
</evidence>
<dbReference type="SUPFAM" id="SSF53218">
    <property type="entry name" value="Molybdenum cofactor biosynthesis proteins"/>
    <property type="match status" value="1"/>
</dbReference>
<organism evidence="15 16">
    <name type="scientific">Sporomusa termitida</name>
    <dbReference type="NCBI Taxonomy" id="2377"/>
    <lineage>
        <taxon>Bacteria</taxon>
        <taxon>Bacillati</taxon>
        <taxon>Bacillota</taxon>
        <taxon>Negativicutes</taxon>
        <taxon>Selenomonadales</taxon>
        <taxon>Sporomusaceae</taxon>
        <taxon>Sporomusa</taxon>
    </lineage>
</organism>
<evidence type="ECO:0000256" key="8">
    <source>
        <dbReference type="ARBA" id="ARBA00022679"/>
    </source>
</evidence>
<dbReference type="Gene3D" id="2.170.190.11">
    <property type="entry name" value="Molybdopterin biosynthesis moea protein, domain 3"/>
    <property type="match status" value="1"/>
</dbReference>
<evidence type="ECO:0000313" key="16">
    <source>
        <dbReference type="Proteomes" id="UP000320776"/>
    </source>
</evidence>
<protein>
    <recommendedName>
        <fullName evidence="6 13">Molybdopterin molybdenumtransferase</fullName>
        <ecNumber evidence="5 13">2.10.1.1</ecNumber>
    </recommendedName>
</protein>
<dbReference type="GO" id="GO:0005829">
    <property type="term" value="C:cytosol"/>
    <property type="evidence" value="ECO:0007669"/>
    <property type="project" value="TreeGrafter"/>
</dbReference>
<keyword evidence="7 13" id="KW-0500">Molybdenum</keyword>
<accession>A0A517DRT7</accession>
<dbReference type="InterPro" id="IPR005111">
    <property type="entry name" value="MoeA_C_domain_IV"/>
</dbReference>
<dbReference type="EC" id="2.10.1.1" evidence="5 13"/>
<dbReference type="SMART" id="SM00852">
    <property type="entry name" value="MoCF_biosynth"/>
    <property type="match status" value="1"/>
</dbReference>
<comment type="function">
    <text evidence="2 13">Catalyzes the insertion of molybdate into adenylated molybdopterin with the concomitant release of AMP.</text>
</comment>
<dbReference type="GO" id="GO:0046872">
    <property type="term" value="F:metal ion binding"/>
    <property type="evidence" value="ECO:0007669"/>
    <property type="project" value="UniProtKB-UniRule"/>
</dbReference>
<dbReference type="Gene3D" id="2.40.340.10">
    <property type="entry name" value="MoeA, C-terminal, domain IV"/>
    <property type="match status" value="1"/>
</dbReference>
<keyword evidence="16" id="KW-1185">Reference proteome</keyword>
<dbReference type="Proteomes" id="UP000320776">
    <property type="component" value="Chromosome"/>
</dbReference>
<keyword evidence="11 13" id="KW-0501">Molybdenum cofactor biosynthesis</keyword>
<reference evidence="15 16" key="1">
    <citation type="submission" date="2019-02" db="EMBL/GenBank/DDBJ databases">
        <title>Closed genome of Sporomusa termitida DSM 4440.</title>
        <authorList>
            <person name="Poehlein A."/>
            <person name="Daniel R."/>
        </authorList>
    </citation>
    <scope>NUCLEOTIDE SEQUENCE [LARGE SCALE GENOMIC DNA]</scope>
    <source>
        <strain evidence="15 16">DSM 4440</strain>
    </source>
</reference>
<dbReference type="GO" id="GO:0061599">
    <property type="term" value="F:molybdopterin molybdotransferase activity"/>
    <property type="evidence" value="ECO:0007669"/>
    <property type="project" value="UniProtKB-UniRule"/>
</dbReference>
<comment type="pathway">
    <text evidence="3 13">Cofactor biosynthesis; molybdopterin biosynthesis.</text>
</comment>
<keyword evidence="9 13" id="KW-0479">Metal-binding</keyword>
<evidence type="ECO:0000313" key="15">
    <source>
        <dbReference type="EMBL" id="QDR80074.1"/>
    </source>
</evidence>
<evidence type="ECO:0000259" key="14">
    <source>
        <dbReference type="SMART" id="SM00852"/>
    </source>
</evidence>
<feature type="domain" description="MoaB/Mog" evidence="14">
    <location>
        <begin position="185"/>
        <end position="322"/>
    </location>
</feature>
<evidence type="ECO:0000256" key="11">
    <source>
        <dbReference type="ARBA" id="ARBA00023150"/>
    </source>
</evidence>
<evidence type="ECO:0000256" key="7">
    <source>
        <dbReference type="ARBA" id="ARBA00022505"/>
    </source>
</evidence>
<dbReference type="SUPFAM" id="SSF63867">
    <property type="entry name" value="MoeA C-terminal domain-like"/>
    <property type="match status" value="1"/>
</dbReference>
<dbReference type="KEGG" id="sted:SPTER_13880"/>
<evidence type="ECO:0000256" key="9">
    <source>
        <dbReference type="ARBA" id="ARBA00022723"/>
    </source>
</evidence>